<reference evidence="1" key="1">
    <citation type="submission" date="2019-08" db="EMBL/GenBank/DDBJ databases">
        <title>Genome sequence of Clostridiales bacterium MT110.</title>
        <authorList>
            <person name="Cao J."/>
        </authorList>
    </citation>
    <scope>NUCLEOTIDE SEQUENCE</scope>
    <source>
        <strain evidence="1">MT110</strain>
    </source>
</reference>
<gene>
    <name evidence="1" type="ORF">FRZ06_20880</name>
</gene>
<dbReference type="EMBL" id="CP042469">
    <property type="protein sequence ID" value="QOX65628.1"/>
    <property type="molecule type" value="Genomic_DNA"/>
</dbReference>
<keyword evidence="2" id="KW-1185">Reference proteome</keyword>
<organism evidence="1 2">
    <name type="scientific">Anoxybacterium hadale</name>
    <dbReference type="NCBI Taxonomy" id="3408580"/>
    <lineage>
        <taxon>Bacteria</taxon>
        <taxon>Bacillati</taxon>
        <taxon>Bacillota</taxon>
        <taxon>Clostridia</taxon>
        <taxon>Peptostreptococcales</taxon>
        <taxon>Anaerovoracaceae</taxon>
        <taxon>Anoxybacterium</taxon>
    </lineage>
</organism>
<protein>
    <submittedName>
        <fullName evidence="1">Efflux RND transporter periplasmic adaptor subunit</fullName>
    </submittedName>
</protein>
<accession>A0ACD1AH43</accession>
<evidence type="ECO:0000313" key="2">
    <source>
        <dbReference type="Proteomes" id="UP000594014"/>
    </source>
</evidence>
<sequence length="397" mass="42560">MEFLRVCMRKNKMEESMGNVEKASRILLKNLLGHKKIIIIAVVLIVVLLTGFNIFAEKKTPGGMEASDNIVAVETETVKLINSFGGLIYKANLNPAEAAAVSSGTSGQVTQISFENGDLVTQGQPLAYLDDKDLQNDLKTAQLDLSKLELSLESAKSDYDIAAQLYAEGACSKTAYEAAMRAYKTSQANVQLKQVDIQDITNSLNDCVVKAPITGEISGKNISVGQYLNRGTVIATVNNNTTIKAEIQLMQEDLSKVAAGQEVILRPDKNAGTEYKGIVESIAASANSQTRVFDCLIRVDNASGSLNSGTFGYIEISSQEKPQTLAVPMKAVAGTGGNYSVFTLDNGTARRISVTIGETSEDMIEITSGLQEGDQLIVTNLNSLQDGDLVTVIGEEK</sequence>
<dbReference type="Proteomes" id="UP000594014">
    <property type="component" value="Chromosome"/>
</dbReference>
<proteinExistence type="predicted"/>
<name>A0ACD1AH43_9FIRM</name>
<evidence type="ECO:0000313" key="1">
    <source>
        <dbReference type="EMBL" id="QOX65628.1"/>
    </source>
</evidence>